<reference evidence="1" key="1">
    <citation type="submission" date="2020-10" db="EMBL/GenBank/DDBJ databases">
        <authorList>
            <person name="Gilroy R."/>
        </authorList>
    </citation>
    <scope>NUCLEOTIDE SEQUENCE</scope>
    <source>
        <strain evidence="1">ChiHecec3B27-6122</strain>
    </source>
</reference>
<comment type="caution">
    <text evidence="1">The sequence shown here is derived from an EMBL/GenBank/DDBJ whole genome shotgun (WGS) entry which is preliminary data.</text>
</comment>
<proteinExistence type="predicted"/>
<dbReference type="AlphaFoldDB" id="A0A9D1K8R1"/>
<organism evidence="1 2">
    <name type="scientific">Candidatus Scatomorpha pullistercoris</name>
    <dbReference type="NCBI Taxonomy" id="2840929"/>
    <lineage>
        <taxon>Bacteria</taxon>
        <taxon>Bacillati</taxon>
        <taxon>Bacillota</taxon>
        <taxon>Clostridia</taxon>
        <taxon>Eubacteriales</taxon>
        <taxon>Candidatus Scatomorpha</taxon>
    </lineage>
</organism>
<dbReference type="Proteomes" id="UP000886876">
    <property type="component" value="Unassembled WGS sequence"/>
</dbReference>
<gene>
    <name evidence="1" type="ORF">IAD42_09445</name>
</gene>
<sequence>MALSFVGSDGDFRLGHAERVSGLYFPLCAEGGLKSCVTPRLGGDCKLGQESFVLRPVSAQDLEDCMESRNFWCRLADGRCRSMTGFDAWRLAEPAELTVEAGMLWHRLRVSDAAFPLESRVTSWIAPSMPLTEITHVVIRNCGTEPVCFTPTAAAPLYGRSADNLRDHRHVTSLLHRARCVDNGVILRPTWSFDERGHRPNS</sequence>
<evidence type="ECO:0000313" key="1">
    <source>
        <dbReference type="EMBL" id="HIS98188.1"/>
    </source>
</evidence>
<accession>A0A9D1K8R1</accession>
<evidence type="ECO:0000313" key="2">
    <source>
        <dbReference type="Proteomes" id="UP000886876"/>
    </source>
</evidence>
<reference evidence="1" key="2">
    <citation type="journal article" date="2021" name="PeerJ">
        <title>Extensive microbial diversity within the chicken gut microbiome revealed by metagenomics and culture.</title>
        <authorList>
            <person name="Gilroy R."/>
            <person name="Ravi A."/>
            <person name="Getino M."/>
            <person name="Pursley I."/>
            <person name="Horton D.L."/>
            <person name="Alikhan N.F."/>
            <person name="Baker D."/>
            <person name="Gharbi K."/>
            <person name="Hall N."/>
            <person name="Watson M."/>
            <person name="Adriaenssens E.M."/>
            <person name="Foster-Nyarko E."/>
            <person name="Jarju S."/>
            <person name="Secka A."/>
            <person name="Antonio M."/>
            <person name="Oren A."/>
            <person name="Chaudhuri R.R."/>
            <person name="La Ragione R."/>
            <person name="Hildebrand F."/>
            <person name="Pallen M.J."/>
        </authorList>
    </citation>
    <scope>NUCLEOTIDE SEQUENCE</scope>
    <source>
        <strain evidence="1">ChiHecec3B27-6122</strain>
    </source>
</reference>
<dbReference type="GO" id="GO:0003824">
    <property type="term" value="F:catalytic activity"/>
    <property type="evidence" value="ECO:0007669"/>
    <property type="project" value="UniProtKB-ARBA"/>
</dbReference>
<dbReference type="InterPro" id="IPR037018">
    <property type="entry name" value="GH65_N"/>
</dbReference>
<name>A0A9D1K8R1_9FIRM</name>
<feature type="non-terminal residue" evidence="1">
    <location>
        <position position="202"/>
    </location>
</feature>
<protein>
    <submittedName>
        <fullName evidence="1">Cellobiose phosphorylase</fullName>
    </submittedName>
</protein>
<dbReference type="EMBL" id="DVJS01000237">
    <property type="protein sequence ID" value="HIS98188.1"/>
    <property type="molecule type" value="Genomic_DNA"/>
</dbReference>
<dbReference type="Gene3D" id="2.70.98.40">
    <property type="entry name" value="Glycoside hydrolase, family 65, N-terminal domain"/>
    <property type="match status" value="1"/>
</dbReference>